<proteinExistence type="predicted"/>
<feature type="compositionally biased region" description="Polar residues" evidence="1">
    <location>
        <begin position="31"/>
        <end position="42"/>
    </location>
</feature>
<evidence type="ECO:0000256" key="1">
    <source>
        <dbReference type="SAM" id="MobiDB-lite"/>
    </source>
</evidence>
<feature type="region of interest" description="Disordered" evidence="1">
    <location>
        <begin position="26"/>
        <end position="47"/>
    </location>
</feature>
<evidence type="ECO:0000313" key="2">
    <source>
        <dbReference type="EMBL" id="EFO61798.1"/>
    </source>
</evidence>
<gene>
    <name evidence="2" type="ORF">GLP15_2173</name>
</gene>
<dbReference type="Proteomes" id="UP000008974">
    <property type="component" value="Unassembled WGS sequence"/>
</dbReference>
<name>E1F6X6_GIAIA</name>
<dbReference type="AlphaFoldDB" id="E1F6X6"/>
<organism evidence="2 3">
    <name type="scientific">Giardia intestinalis (strain P15)</name>
    <name type="common">Giardia lamblia</name>
    <dbReference type="NCBI Taxonomy" id="658858"/>
    <lineage>
        <taxon>Eukaryota</taxon>
        <taxon>Metamonada</taxon>
        <taxon>Diplomonadida</taxon>
        <taxon>Hexamitidae</taxon>
        <taxon>Giardiinae</taxon>
        <taxon>Giardia</taxon>
    </lineage>
</organism>
<reference evidence="2 3" key="1">
    <citation type="journal article" date="2010" name="BMC Genomics">
        <title>Genome analysis and comparative genomics of a Giardia intestinalis assemblage E isolate.</title>
        <authorList>
            <person name="Jerlstrom-Hultqvist J."/>
            <person name="Franzen O."/>
            <person name="Ankarklev J."/>
            <person name="Xu F."/>
            <person name="Nohynkova E."/>
            <person name="Andersson J.O."/>
            <person name="Svard S.G."/>
            <person name="Andersson B."/>
        </authorList>
    </citation>
    <scope>NUCLEOTIDE SEQUENCE [LARGE SCALE GENOMIC DNA]</scope>
    <source>
        <strain evidence="2 3">P15</strain>
    </source>
</reference>
<dbReference type="OMA" id="RGAEGVY"/>
<protein>
    <submittedName>
        <fullName evidence="2">Uncharacterized protein</fullName>
    </submittedName>
</protein>
<dbReference type="OrthoDB" id="10510034at2759"/>
<evidence type="ECO:0000313" key="3">
    <source>
        <dbReference type="Proteomes" id="UP000008974"/>
    </source>
</evidence>
<dbReference type="EMBL" id="ACVC01000209">
    <property type="protein sequence ID" value="EFO61798.1"/>
    <property type="molecule type" value="Genomic_DNA"/>
</dbReference>
<comment type="caution">
    <text evidence="2">The sequence shown here is derived from an EMBL/GenBank/DDBJ whole genome shotgun (WGS) entry which is preliminary data.</text>
</comment>
<sequence length="325" mass="36034">MTLCKPGLEELSFAVDSLVAQLTEKTRQYESTETPTPQTYSSPEDRSLRRTVLFENEVLVFGGMSRESVIDAMSNLGIPTDAYEITTNGPPLFFESNLATTDITPAPAYYLQHGDLPYGFAGTPEAPGTFQFSSPELTKLTFAPAPQMVDDAYAVYGSNLPSYVTYDYVKNSLAKDDRFRVLMYGLGWTPSNTPTQATSDVNQGRYGNVGFKVGELGEKRFFTDKDPFLQMIADLGNASADSLDSGFLGGVGDSNYSIGQYVGWRWRLQKKETPQDLIYAPLLDMPKGQLDTFQVNPSPQQPYRGAEGVYPVVLVEMLRDVNLWF</sequence>
<dbReference type="VEuPathDB" id="GiardiaDB:GLP15_2173"/>
<accession>E1F6X6</accession>